<dbReference type="GO" id="GO:0004527">
    <property type="term" value="F:exonuclease activity"/>
    <property type="evidence" value="ECO:0007669"/>
    <property type="project" value="UniProtKB-KW"/>
</dbReference>
<evidence type="ECO:0000256" key="5">
    <source>
        <dbReference type="ARBA" id="ARBA00023004"/>
    </source>
</evidence>
<comment type="similarity">
    <text evidence="9">Belongs to the CRISPR-associated exonuclease Cas4 family.</text>
</comment>
<comment type="cofactor">
    <cofactor evidence="9">
        <name>iron-sulfur cluster</name>
        <dbReference type="ChEBI" id="CHEBI:30408"/>
    </cofactor>
</comment>
<dbReference type="PANTHER" id="PTHR37168">
    <property type="entry name" value="CRISPR-ASSOCIATED EXONUCLEASE CAS4"/>
    <property type="match status" value="1"/>
</dbReference>
<keyword evidence="7 9" id="KW-0051">Antiviral defense</keyword>
<evidence type="ECO:0000313" key="11">
    <source>
        <dbReference type="EMBL" id="EFQ22709.1"/>
    </source>
</evidence>
<name>E3CY61_9BACT</name>
<dbReference type="RefSeq" id="WP_006299855.1">
    <property type="nucleotide sequence ID" value="NZ_CM001022.1"/>
</dbReference>
<dbReference type="InterPro" id="IPR011604">
    <property type="entry name" value="PDDEXK-like_dom_sf"/>
</dbReference>
<dbReference type="GO" id="GO:0051536">
    <property type="term" value="F:iron-sulfur cluster binding"/>
    <property type="evidence" value="ECO:0007669"/>
    <property type="project" value="UniProtKB-KW"/>
</dbReference>
<dbReference type="InterPro" id="IPR013343">
    <property type="entry name" value="CRISPR-assoc_prot_Cas4"/>
</dbReference>
<evidence type="ECO:0000256" key="9">
    <source>
        <dbReference type="RuleBase" id="RU365022"/>
    </source>
</evidence>
<dbReference type="PaxDb" id="584708-Apau_0274"/>
<keyword evidence="2 9" id="KW-0479">Metal-binding</keyword>
<keyword evidence="4 9" id="KW-0269">Exonuclease</keyword>
<feature type="domain" description="DUF83" evidence="10">
    <location>
        <begin position="15"/>
        <end position="173"/>
    </location>
</feature>
<accession>E3CY61</accession>
<dbReference type="Gene3D" id="3.90.320.10">
    <property type="match status" value="1"/>
</dbReference>
<dbReference type="Pfam" id="PF01930">
    <property type="entry name" value="Cas_Cas4"/>
    <property type="match status" value="1"/>
</dbReference>
<keyword evidence="6 9" id="KW-0411">Iron-sulfur</keyword>
<keyword evidence="8 9" id="KW-0464">Manganese</keyword>
<comment type="function">
    <text evidence="9">CRISPR (clustered regularly interspaced short palindromic repeat) is an adaptive immune system that provides protection against mobile genetic elements (viruses, transposable elements and conjugative plasmids). CRISPR clusters contain sequences complementary to antecedent mobile elements and target invading nucleic acids. CRISPR clusters are transcribed and processed into CRISPR RNA (crRNA).</text>
</comment>
<sequence length="173" mass="20138">MTTLVSYSEPPRIGGTLVWYAAICSRQVWLMARGVEPDRRDELLRLGRLNDRETYVRDRHDIVFGDNRFDILREEGGALVVAEVKKSSRSLDAARLQLGHYLYELEKQGQHAKGLLLFPKERRREEVLLDDPLRRRLDELYTAIAAIAEVQDPPPRKRCSYCRSCAYAEWCWS</sequence>
<dbReference type="OrthoDB" id="9794720at2"/>
<evidence type="ECO:0000259" key="10">
    <source>
        <dbReference type="Pfam" id="PF01930"/>
    </source>
</evidence>
<evidence type="ECO:0000256" key="2">
    <source>
        <dbReference type="ARBA" id="ARBA00022723"/>
    </source>
</evidence>
<evidence type="ECO:0000256" key="1">
    <source>
        <dbReference type="ARBA" id="ARBA00022722"/>
    </source>
</evidence>
<evidence type="ECO:0000313" key="12">
    <source>
        <dbReference type="Proteomes" id="UP000005096"/>
    </source>
</evidence>
<evidence type="ECO:0000256" key="3">
    <source>
        <dbReference type="ARBA" id="ARBA00022801"/>
    </source>
</evidence>
<organism evidence="11 12">
    <name type="scientific">Aminomonas paucivorans DSM 12260</name>
    <dbReference type="NCBI Taxonomy" id="584708"/>
    <lineage>
        <taxon>Bacteria</taxon>
        <taxon>Thermotogati</taxon>
        <taxon>Synergistota</taxon>
        <taxon>Synergistia</taxon>
        <taxon>Synergistales</taxon>
        <taxon>Synergistaceae</taxon>
        <taxon>Aminomonas</taxon>
    </lineage>
</organism>
<reference evidence="11 12" key="1">
    <citation type="journal article" date="2010" name="Stand. Genomic Sci.">
        <title>Non-contiguous finished genome sequence of Aminomonas paucivorans type strain (GLU-3).</title>
        <authorList>
            <person name="Pitluck S."/>
            <person name="Yasawong M."/>
            <person name="Held B."/>
            <person name="Lapidus A."/>
            <person name="Nolan M."/>
            <person name="Copeland A."/>
            <person name="Lucas S."/>
            <person name="Del Rio T.G."/>
            <person name="Tice H."/>
            <person name="Cheng J.F."/>
            <person name="Chertkov O."/>
            <person name="Goodwin L."/>
            <person name="Tapia R."/>
            <person name="Han C."/>
            <person name="Liolios K."/>
            <person name="Ivanova N."/>
            <person name="Mavromatis K."/>
            <person name="Ovchinnikova G."/>
            <person name="Pati A."/>
            <person name="Chen A."/>
            <person name="Palaniappan K."/>
            <person name="Land M."/>
            <person name="Hauser L."/>
            <person name="Chang Y.J."/>
            <person name="Jeffries C.D."/>
            <person name="Pukall R."/>
            <person name="Spring S."/>
            <person name="Rohde M."/>
            <person name="Sikorski J."/>
            <person name="Goker M."/>
            <person name="Woyke T."/>
            <person name="Bristow J."/>
            <person name="Eisen J.A."/>
            <person name="Markowitz V."/>
            <person name="Hugenholtz P."/>
            <person name="Kyrpides N.C."/>
            <person name="Klenk H.P."/>
        </authorList>
    </citation>
    <scope>NUCLEOTIDE SEQUENCE [LARGE SCALE GENOMIC DNA]</scope>
    <source>
        <strain evidence="11 12">DSM 12260</strain>
    </source>
</reference>
<dbReference type="HOGENOM" id="CLU_133784_0_0_0"/>
<keyword evidence="5 9" id="KW-0408">Iron</keyword>
<evidence type="ECO:0000256" key="6">
    <source>
        <dbReference type="ARBA" id="ARBA00023014"/>
    </source>
</evidence>
<dbReference type="Proteomes" id="UP000005096">
    <property type="component" value="Chromosome"/>
</dbReference>
<dbReference type="GO" id="GO:0051607">
    <property type="term" value="P:defense response to virus"/>
    <property type="evidence" value="ECO:0007669"/>
    <property type="project" value="UniProtKB-KW"/>
</dbReference>
<dbReference type="NCBIfam" id="TIGR00372">
    <property type="entry name" value="cas4"/>
    <property type="match status" value="1"/>
</dbReference>
<evidence type="ECO:0000256" key="4">
    <source>
        <dbReference type="ARBA" id="ARBA00022839"/>
    </source>
</evidence>
<evidence type="ECO:0000256" key="7">
    <source>
        <dbReference type="ARBA" id="ARBA00023118"/>
    </source>
</evidence>
<evidence type="ECO:0000256" key="8">
    <source>
        <dbReference type="ARBA" id="ARBA00023211"/>
    </source>
</evidence>
<dbReference type="EC" id="3.1.12.1" evidence="9"/>
<comment type="cofactor">
    <cofactor evidence="9">
        <name>Mg(2+)</name>
        <dbReference type="ChEBI" id="CHEBI:18420"/>
    </cofactor>
    <cofactor evidence="9">
        <name>Mn(2+)</name>
        <dbReference type="ChEBI" id="CHEBI:29035"/>
    </cofactor>
    <text evidence="9">Mg(2+) or Mn(2+) required for ssDNA cleavage activity.</text>
</comment>
<gene>
    <name evidence="11" type="ORF">Apau_0274</name>
</gene>
<proteinExistence type="inferred from homology"/>
<dbReference type="EMBL" id="CM001022">
    <property type="protein sequence ID" value="EFQ22709.1"/>
    <property type="molecule type" value="Genomic_DNA"/>
</dbReference>
<dbReference type="GO" id="GO:0046872">
    <property type="term" value="F:metal ion binding"/>
    <property type="evidence" value="ECO:0007669"/>
    <property type="project" value="UniProtKB-KW"/>
</dbReference>
<dbReference type="PANTHER" id="PTHR37168:SF2">
    <property type="entry name" value="CRISPR-ASSOCIATED EXONUCLEASE CAS4"/>
    <property type="match status" value="1"/>
</dbReference>
<keyword evidence="12" id="KW-1185">Reference proteome</keyword>
<keyword evidence="3 9" id="KW-0378">Hydrolase</keyword>
<dbReference type="AlphaFoldDB" id="E3CY61"/>
<protein>
    <recommendedName>
        <fullName evidence="9">CRISPR-associated exonuclease Cas4</fullName>
        <ecNumber evidence="9">3.1.12.1</ecNumber>
    </recommendedName>
</protein>
<dbReference type="eggNOG" id="COG1468">
    <property type="taxonomic scope" value="Bacteria"/>
</dbReference>
<dbReference type="STRING" id="584708.Apau_0274"/>
<dbReference type="InterPro" id="IPR022765">
    <property type="entry name" value="Dna2/Cas4_DUF83"/>
</dbReference>
<keyword evidence="1 9" id="KW-0540">Nuclease</keyword>